<dbReference type="PROSITE" id="PS50111">
    <property type="entry name" value="CHEMOTAXIS_TRANSDUC_2"/>
    <property type="match status" value="1"/>
</dbReference>
<dbReference type="Pfam" id="PF00015">
    <property type="entry name" value="MCPsignal"/>
    <property type="match status" value="1"/>
</dbReference>
<evidence type="ECO:0000313" key="4">
    <source>
        <dbReference type="EMBL" id="AOZ50679.1"/>
    </source>
</evidence>
<evidence type="ECO:0000256" key="1">
    <source>
        <dbReference type="ARBA" id="ARBA00004370"/>
    </source>
</evidence>
<evidence type="ECO:0000313" key="5">
    <source>
        <dbReference type="Proteomes" id="UP000178776"/>
    </source>
</evidence>
<dbReference type="FunFam" id="1.10.287.950:FF:000001">
    <property type="entry name" value="Methyl-accepting chemotaxis sensory transducer"/>
    <property type="match status" value="1"/>
</dbReference>
<dbReference type="InterPro" id="IPR004089">
    <property type="entry name" value="MCPsignal_dom"/>
</dbReference>
<comment type="similarity">
    <text evidence="3">Belongs to the methyl-accepting chemotaxis (MCP) protein family.</text>
</comment>
<dbReference type="InterPro" id="IPR003660">
    <property type="entry name" value="HAMP_dom"/>
</dbReference>
<dbReference type="STRING" id="1108595.BKX93_12225"/>
<proteinExistence type="inferred from homology"/>
<dbReference type="SMART" id="SM00304">
    <property type="entry name" value="HAMP"/>
    <property type="match status" value="2"/>
</dbReference>
<dbReference type="Gene3D" id="1.10.287.950">
    <property type="entry name" value="Methyl-accepting chemotaxis protein"/>
    <property type="match status" value="1"/>
</dbReference>
<dbReference type="EMBL" id="CP017707">
    <property type="protein sequence ID" value="AOZ50679.1"/>
    <property type="molecule type" value="Genomic_DNA"/>
</dbReference>
<comment type="subcellular location">
    <subcellularLocation>
        <location evidence="1">Membrane</location>
    </subcellularLocation>
</comment>
<dbReference type="Proteomes" id="UP000178776">
    <property type="component" value="Chromosome"/>
</dbReference>
<dbReference type="Pfam" id="PF12729">
    <property type="entry name" value="4HB_MCP_1"/>
    <property type="match status" value="1"/>
</dbReference>
<dbReference type="AlphaFoldDB" id="A0A1D9LHD2"/>
<evidence type="ECO:0000256" key="3">
    <source>
        <dbReference type="ARBA" id="ARBA00029447"/>
    </source>
</evidence>
<accession>A0A1D9LHD2</accession>
<dbReference type="GO" id="GO:0006935">
    <property type="term" value="P:chemotaxis"/>
    <property type="evidence" value="ECO:0007669"/>
    <property type="project" value="UniProtKB-ARBA"/>
</dbReference>
<dbReference type="GO" id="GO:0007165">
    <property type="term" value="P:signal transduction"/>
    <property type="evidence" value="ECO:0007669"/>
    <property type="project" value="UniProtKB-KW"/>
</dbReference>
<gene>
    <name evidence="4" type="ORF">BKX93_12225</name>
</gene>
<organism evidence="4 5">
    <name type="scientific">Chromobacterium vaccinii</name>
    <dbReference type="NCBI Taxonomy" id="1108595"/>
    <lineage>
        <taxon>Bacteria</taxon>
        <taxon>Pseudomonadati</taxon>
        <taxon>Pseudomonadota</taxon>
        <taxon>Betaproteobacteria</taxon>
        <taxon>Neisseriales</taxon>
        <taxon>Chromobacteriaceae</taxon>
        <taxon>Chromobacterium</taxon>
    </lineage>
</organism>
<dbReference type="SMART" id="SM00283">
    <property type="entry name" value="MA"/>
    <property type="match status" value="1"/>
</dbReference>
<dbReference type="KEGG" id="cvc:BKX93_12225"/>
<dbReference type="SUPFAM" id="SSF58104">
    <property type="entry name" value="Methyl-accepting chemotaxis protein (MCP) signaling domain"/>
    <property type="match status" value="1"/>
</dbReference>
<dbReference type="CDD" id="cd11386">
    <property type="entry name" value="MCP_signal"/>
    <property type="match status" value="1"/>
</dbReference>
<name>A0A1D9LHD2_9NEIS</name>
<dbReference type="PROSITE" id="PS50885">
    <property type="entry name" value="HAMP"/>
    <property type="match status" value="1"/>
</dbReference>
<protein>
    <submittedName>
        <fullName evidence="4">Uncharacterized protein</fullName>
    </submittedName>
</protein>
<reference evidence="4 5" key="1">
    <citation type="submission" date="2016-10" db="EMBL/GenBank/DDBJ databases">
        <title>Chromobacterium muskegensis sp. nov., an insecticidal bacterium isolated from Sphagnum bogs.</title>
        <authorList>
            <person name="Sparks M.E."/>
            <person name="Blackburn M.B."/>
            <person name="Gundersen-Rindal D.E."/>
            <person name="Mitchell A."/>
            <person name="Farrar R."/>
            <person name="Kuhar D."/>
        </authorList>
    </citation>
    <scope>NUCLEOTIDE SEQUENCE [LARGE SCALE GENOMIC DNA]</scope>
    <source>
        <strain evidence="4 5">21-1</strain>
    </source>
</reference>
<dbReference type="PANTHER" id="PTHR32089:SF112">
    <property type="entry name" value="LYSOZYME-LIKE PROTEIN-RELATED"/>
    <property type="match status" value="1"/>
</dbReference>
<dbReference type="InterPro" id="IPR024478">
    <property type="entry name" value="HlyB_4HB_MCP"/>
</dbReference>
<dbReference type="GeneID" id="68841976"/>
<dbReference type="GO" id="GO:0016020">
    <property type="term" value="C:membrane"/>
    <property type="evidence" value="ECO:0007669"/>
    <property type="project" value="UniProtKB-SubCell"/>
</dbReference>
<sequence>MRNFSIAARITLGFGLLLAALILTGVFTQLGLNKITRRVAEVSSQELVFYTDIVELQRSMGNLRRFEKDYFINIASDAKRTEYQGKWKDALAGAQKSIQQAGGHPLDDGASQKLAKLGTLLAGYADGFGKVSAQVEGKQLVSTADANHELDKYKENIHQMEGTAEELAKAAADAVGLLDDQIDATATAVRSQLMTEIIIALGVGVLFAWYIISSIRQPLLKMRDASQELADQRNLRLQLPDFGQNELGSVGGSLGKLVDSVRSVVEESQQHSASLAKAAGQLSGVSEHVSSASVHQSEAASSGAAAIEQMSVSINLVADSTQDVERQARLTMEQASAGTELAQKAAGEIRQIATTITETATVMDGLNQRSSDISDIVRVIHDIAEQTNLLALNAAIEAARAGEMGRGFAVVADEVRKLAERTSQATTEISSHIDGVLADTQRAYQSMQQANSRIENGVVSASSVADALGQIRELAEQSVQRIADIANAIKEQSLASQSVARNVEQIAQMNGQTTEAATEASKLATELSGLSEELDACLQRFRT</sequence>
<dbReference type="RefSeq" id="WP_070980012.1">
    <property type="nucleotide sequence ID" value="NZ_CP017707.1"/>
</dbReference>
<keyword evidence="2" id="KW-0807">Transducer</keyword>
<dbReference type="PANTHER" id="PTHR32089">
    <property type="entry name" value="METHYL-ACCEPTING CHEMOTAXIS PROTEIN MCPB"/>
    <property type="match status" value="1"/>
</dbReference>
<evidence type="ECO:0000256" key="2">
    <source>
        <dbReference type="ARBA" id="ARBA00023224"/>
    </source>
</evidence>